<name>A0ABV8D6V5_9BURK</name>
<proteinExistence type="predicted"/>
<dbReference type="RefSeq" id="WP_156358843.1">
    <property type="nucleotide sequence ID" value="NZ_JAMXAX010000151.1"/>
</dbReference>
<evidence type="ECO:0000313" key="2">
    <source>
        <dbReference type="Proteomes" id="UP001595693"/>
    </source>
</evidence>
<dbReference type="Proteomes" id="UP001595693">
    <property type="component" value="Unassembled WGS sequence"/>
</dbReference>
<dbReference type="SUPFAM" id="SSF52540">
    <property type="entry name" value="P-loop containing nucleoside triphosphate hydrolases"/>
    <property type="match status" value="1"/>
</dbReference>
<dbReference type="EMBL" id="JBHSAJ010000013">
    <property type="protein sequence ID" value="MFC3934211.1"/>
    <property type="molecule type" value="Genomic_DNA"/>
</dbReference>
<evidence type="ECO:0000313" key="1">
    <source>
        <dbReference type="EMBL" id="MFC3934211.1"/>
    </source>
</evidence>
<protein>
    <recommendedName>
        <fullName evidence="3">ATP-binding protein</fullName>
    </recommendedName>
</protein>
<accession>A0ABV8D6V5</accession>
<gene>
    <name evidence="1" type="ORF">ACFOW3_06195</name>
</gene>
<reference evidence="2" key="1">
    <citation type="journal article" date="2019" name="Int. J. Syst. Evol. Microbiol.">
        <title>The Global Catalogue of Microorganisms (GCM) 10K type strain sequencing project: providing services to taxonomists for standard genome sequencing and annotation.</title>
        <authorList>
            <consortium name="The Broad Institute Genomics Platform"/>
            <consortium name="The Broad Institute Genome Sequencing Center for Infectious Disease"/>
            <person name="Wu L."/>
            <person name="Ma J."/>
        </authorList>
    </citation>
    <scope>NUCLEOTIDE SEQUENCE [LARGE SCALE GENOMIC DNA]</scope>
    <source>
        <strain evidence="2">CCUG 2113</strain>
    </source>
</reference>
<dbReference type="InterPro" id="IPR027417">
    <property type="entry name" value="P-loop_NTPase"/>
</dbReference>
<comment type="caution">
    <text evidence="1">The sequence shown here is derived from an EMBL/GenBank/DDBJ whole genome shotgun (WGS) entry which is preliminary data.</text>
</comment>
<keyword evidence="2" id="KW-1185">Reference proteome</keyword>
<sequence length="800" mass="88923">MTKSIEAVLAEAEELISRHQYNVAFSNLISLFQQCSQVDIKRLHDPIKEIIGRFMPKKRRMLGEELSSRLGRIEDTKAPADPSKHAVRLHQFINSLGGRFAELSEWHIFQWSTYYRDELKAIMADTVDLLRSNSDPDTAFAEVGAAIQEHSREIFTKGFSRVMLQGQATPDAAVAKALGGLRSFLALPVEIYADETSRISEPKGCRALRRVTSRMLRGILIGFLDSQLGELNAQELLARTAKSWVHVLPLLEEADLNLLNQSISLSAIAPILGRPLELLAQELDHASAKSSVDAVVVTSTMVNIDDVTIDLTLRPPADSSDTKPLELGILGGGGGLRNQIERRVKLGYIACLTPKPVQDYWKGSFPTKEVKGIVVAMPDEGVNSVGFLLSRLRLRFYENTVVVQPSIPLKTNIAERFPLENPSLMSFFRVDRPSVRALETTLSTRTGVLLWCSVRRSGKTTGVSELASGIAERNAVFQRCEMTGGDKTSRMLFEEVCDALERAAPLPREFLRNIVARAAPMGVQENRGSILIVDEYDRLFGWLRVMGRRSEDARALVVQPLLDQFVEFATENLLILLGQQPNAHFIFMDQNQLSAYVQQEPYPLFSHETGSPESEFHELVRRTFQKTLTFDTSFVDAVFEETGGHPFLAVNLLRDIVDWLIKRQIIPSETRLTRALYEEYSVNELTLGAIGRSAHYKFFRGAASEALSEASIEQGPWLHTAYKLLRHLALSGGPSTSAMSFQRAEEYVDSTLVSSQLSAYTGNSFLASAAESNFIEICDGQVRAKIPLLARISAAVGVAH</sequence>
<organism evidence="1 2">
    <name type="scientific">Acidovorax facilis</name>
    <dbReference type="NCBI Taxonomy" id="12917"/>
    <lineage>
        <taxon>Bacteria</taxon>
        <taxon>Pseudomonadati</taxon>
        <taxon>Pseudomonadota</taxon>
        <taxon>Betaproteobacteria</taxon>
        <taxon>Burkholderiales</taxon>
        <taxon>Comamonadaceae</taxon>
        <taxon>Acidovorax</taxon>
    </lineage>
</organism>
<evidence type="ECO:0008006" key="3">
    <source>
        <dbReference type="Google" id="ProtNLM"/>
    </source>
</evidence>